<proteinExistence type="predicted"/>
<dbReference type="Pfam" id="PF18942">
    <property type="entry name" value="DUF5689"/>
    <property type="match status" value="1"/>
</dbReference>
<keyword evidence="1" id="KW-0732">Signal</keyword>
<keyword evidence="6" id="KW-1185">Reference proteome</keyword>
<sequence>MKRILQRQKTVLILLTFSFLNWNFTHSQEILATWNFNDNTEASAVNPGIEATDVSLSAGTFGFQNGEGGRIGNSSSWSTKPEFDKDEKYLAFAIEPKPGFELIISKLNFRFGRTAAGPQKITIKYSFDNFVNNENTLIIDGSVESTDANNLDAFSFTENLIENTSQKISFRIWGYAASGTGNLRFNDFEVLGSVISSTKVSAPTFSPNGGNFFEDVEVTISSTTDGATVFYKTNEEDEWEVYTDALNITETTTIWAYAEKDEMDDSDVASATFQFPIEVSTISELREGNTDGTYYHLTGEAILTFATSNRNQKFVQDATGAILIDDGDGVITTQYDLYDGIENIMGSLNIFQDMLQLVPATNTPEANSKENYIIPEVVTLEDLTTDHQAMLVTILKTTIAPGTDDNFAGPETYDISDETGSGSLRVYANDLDFVGTAIPTAAQDITGVIHQRFAVLRLVPRSSADITPSSTVDIPLNEAGDIAIFPNPVQNILNINAAEVISAVEVFNTVGSLVVSSVENSTEVTLNMSNLPGGIYLVKLTYADGTIAVQKVVKK</sequence>
<dbReference type="AlphaFoldDB" id="A0A1T5B8L8"/>
<protein>
    <submittedName>
        <fullName evidence="5">Por secretion system C-terminal sorting domain-containing protein</fullName>
    </submittedName>
</protein>
<dbReference type="OrthoDB" id="1059339at2"/>
<dbReference type="Pfam" id="PF18962">
    <property type="entry name" value="Por_Secre_tail"/>
    <property type="match status" value="1"/>
</dbReference>
<dbReference type="Pfam" id="PF13290">
    <property type="entry name" value="CHB_HEX_C_1"/>
    <property type="match status" value="1"/>
</dbReference>
<feature type="domain" description="Secretion system C-terminal sorting" evidence="4">
    <location>
        <begin position="484"/>
        <end position="553"/>
    </location>
</feature>
<dbReference type="InterPro" id="IPR059177">
    <property type="entry name" value="GH29D-like_dom"/>
</dbReference>
<accession>A0A1T5B8L8</accession>
<name>A0A1T5B8L8_9BACT</name>
<reference evidence="5 6" key="1">
    <citation type="submission" date="2017-02" db="EMBL/GenBank/DDBJ databases">
        <authorList>
            <person name="Peterson S.W."/>
        </authorList>
    </citation>
    <scope>NUCLEOTIDE SEQUENCE [LARGE SCALE GENOMIC DNA]</scope>
    <source>
        <strain evidence="5 6">DSM 24412</strain>
    </source>
</reference>
<dbReference type="Proteomes" id="UP000191055">
    <property type="component" value="Unassembled WGS sequence"/>
</dbReference>
<organism evidence="5 6">
    <name type="scientific">Alkalitalea saponilacus</name>
    <dbReference type="NCBI Taxonomy" id="889453"/>
    <lineage>
        <taxon>Bacteria</taxon>
        <taxon>Pseudomonadati</taxon>
        <taxon>Bacteroidota</taxon>
        <taxon>Bacteroidia</taxon>
        <taxon>Marinilabiliales</taxon>
        <taxon>Marinilabiliaceae</taxon>
        <taxon>Alkalitalea</taxon>
    </lineage>
</organism>
<feature type="chain" id="PRO_5012504619" evidence="1">
    <location>
        <begin position="28"/>
        <end position="555"/>
    </location>
</feature>
<dbReference type="EMBL" id="FUYV01000002">
    <property type="protein sequence ID" value="SKB43611.1"/>
    <property type="molecule type" value="Genomic_DNA"/>
</dbReference>
<dbReference type="InterPro" id="IPR043744">
    <property type="entry name" value="DUF5689"/>
</dbReference>
<dbReference type="NCBIfam" id="TIGR04183">
    <property type="entry name" value="Por_Secre_tail"/>
    <property type="match status" value="1"/>
</dbReference>
<evidence type="ECO:0000256" key="1">
    <source>
        <dbReference type="SAM" id="SignalP"/>
    </source>
</evidence>
<evidence type="ECO:0000313" key="6">
    <source>
        <dbReference type="Proteomes" id="UP000191055"/>
    </source>
</evidence>
<evidence type="ECO:0000259" key="3">
    <source>
        <dbReference type="Pfam" id="PF18942"/>
    </source>
</evidence>
<evidence type="ECO:0000259" key="2">
    <source>
        <dbReference type="Pfam" id="PF13290"/>
    </source>
</evidence>
<evidence type="ECO:0000259" key="4">
    <source>
        <dbReference type="Pfam" id="PF18962"/>
    </source>
</evidence>
<evidence type="ECO:0000313" key="5">
    <source>
        <dbReference type="EMBL" id="SKB43611.1"/>
    </source>
</evidence>
<feature type="domain" description="GH29D-like beta-sandwich" evidence="2">
    <location>
        <begin position="207"/>
        <end position="269"/>
    </location>
</feature>
<dbReference type="InterPro" id="IPR026444">
    <property type="entry name" value="Secre_tail"/>
</dbReference>
<feature type="domain" description="DUF5689" evidence="3">
    <location>
        <begin position="366"/>
        <end position="466"/>
    </location>
</feature>
<dbReference type="RefSeq" id="WP_143255011.1">
    <property type="nucleotide sequence ID" value="NZ_CP021904.1"/>
</dbReference>
<feature type="signal peptide" evidence="1">
    <location>
        <begin position="1"/>
        <end position="27"/>
    </location>
</feature>
<dbReference type="STRING" id="889453.SAMN03080601_00445"/>
<gene>
    <name evidence="5" type="ORF">SAMN03080601_00445</name>
</gene>